<feature type="binding site" evidence="18">
    <location>
        <position position="125"/>
    </location>
    <ligand>
        <name>K(+)</name>
        <dbReference type="ChEBI" id="CHEBI:29103"/>
    </ligand>
</feature>
<comment type="catalytic activity">
    <reaction evidence="15 17 19">
        <text>(6S)-NADHX + ADP = AMP + phosphate + NADH + H(+)</text>
        <dbReference type="Rhea" id="RHEA:32223"/>
        <dbReference type="ChEBI" id="CHEBI:15378"/>
        <dbReference type="ChEBI" id="CHEBI:43474"/>
        <dbReference type="ChEBI" id="CHEBI:57945"/>
        <dbReference type="ChEBI" id="CHEBI:64074"/>
        <dbReference type="ChEBI" id="CHEBI:456215"/>
        <dbReference type="ChEBI" id="CHEBI:456216"/>
        <dbReference type="EC" id="4.2.1.136"/>
    </reaction>
</comment>
<comment type="catalytic activity">
    <reaction evidence="2 18 19">
        <text>(6R)-NADPHX = (6S)-NADPHX</text>
        <dbReference type="Rhea" id="RHEA:32227"/>
        <dbReference type="ChEBI" id="CHEBI:64076"/>
        <dbReference type="ChEBI" id="CHEBI:64077"/>
        <dbReference type="EC" id="5.1.99.6"/>
    </reaction>
</comment>
<evidence type="ECO:0000259" key="21">
    <source>
        <dbReference type="PROSITE" id="PS51385"/>
    </source>
</evidence>
<comment type="function">
    <text evidence="14 19">Bifunctional enzyme that catalyzes the epimerization of the S- and R-forms of NAD(P)HX and the dehydration of the S-form of NAD(P)HX at the expense of ADP, which is converted to AMP. This allows the repair of both epimers of NAD(P)HX, a damaged form of NAD(P)H that is a result of enzymatic or heat-dependent hydration.</text>
</comment>
<feature type="binding site" evidence="18">
    <location>
        <begin position="53"/>
        <end position="57"/>
    </location>
    <ligand>
        <name>(6S)-NADPHX</name>
        <dbReference type="ChEBI" id="CHEBI:64076"/>
    </ligand>
</feature>
<evidence type="ECO:0000256" key="6">
    <source>
        <dbReference type="ARBA" id="ARBA00022741"/>
    </source>
</evidence>
<dbReference type="EC" id="5.1.99.6" evidence="19"/>
<dbReference type="InterPro" id="IPR030677">
    <property type="entry name" value="Nnr"/>
</dbReference>
<evidence type="ECO:0000256" key="16">
    <source>
        <dbReference type="ARBA" id="ARBA00049209"/>
    </source>
</evidence>
<evidence type="ECO:0000256" key="7">
    <source>
        <dbReference type="ARBA" id="ARBA00022840"/>
    </source>
</evidence>
<dbReference type="AlphaFoldDB" id="A0A6I1MLZ7"/>
<dbReference type="HAMAP" id="MF_01965">
    <property type="entry name" value="NADHX_dehydratase"/>
    <property type="match status" value="1"/>
</dbReference>
<comment type="caution">
    <text evidence="22">The sequence shown here is derived from an EMBL/GenBank/DDBJ whole genome shotgun (WGS) entry which is preliminary data.</text>
</comment>
<sequence>MKIGTAQSIKDIDKMSIEIGIPSMVLMENASLKVLKNLDLKKSNYTVVAGPGNNGGDALALARHLICLGKNVDIFLINAKNRFSKDCRQNYQILKNINANIINISHDYDFTNIKESLILNDITIDGIFGIGLSKEVTGIYKHTIDLINKYSKNIVSIDIPSGMNSDNGNIEGTCVKANKTITFEIFKKGFLNYGNSNYLGEVILEHIGIPRNIIRETVEDMFLTTKDFVKEHMIKRERYMHKGNFGKIVLFSGISGFSGAAYICTEAAVKSGAGLVTLCCDKDIQSILSSKLIEAMTCNFEQKDLINKLIKSANAIAIGPGMGNNSNTLNLLISIIDKGNCPIVIDADGINVLKDNINLLTKSKNKIIITPHPGEMSRLTGYSVEYINNNRIDVAKEFAKKYNIIILLKGYYTVITDGDKVYINPTGNSAMASGGMGDCLTGIISSMIGQGLFPLEATVISAYIHGYIGEKLSKNNYSVTASDIIKNIQRTIKDLIIE</sequence>
<evidence type="ECO:0000256" key="2">
    <source>
        <dbReference type="ARBA" id="ARBA00000909"/>
    </source>
</evidence>
<dbReference type="InterPro" id="IPR000631">
    <property type="entry name" value="CARKD"/>
</dbReference>
<dbReference type="Proteomes" id="UP000430345">
    <property type="component" value="Unassembled WGS sequence"/>
</dbReference>
<comment type="similarity">
    <text evidence="17">Belongs to the NnrD/CARKD family.</text>
</comment>
<dbReference type="PANTHER" id="PTHR12592">
    <property type="entry name" value="ATP-DEPENDENT (S)-NAD(P)H-HYDRATE DEHYDRATASE FAMILY MEMBER"/>
    <property type="match status" value="1"/>
</dbReference>
<dbReference type="OrthoDB" id="9806925at2"/>
<dbReference type="PROSITE" id="PS51385">
    <property type="entry name" value="YJEF_N"/>
    <property type="match status" value="1"/>
</dbReference>
<feature type="binding site" evidence="17">
    <location>
        <position position="372"/>
    </location>
    <ligand>
        <name>(6S)-NADPHX</name>
        <dbReference type="ChEBI" id="CHEBI:64076"/>
    </ligand>
</feature>
<keyword evidence="5 18" id="KW-0479">Metal-binding</keyword>
<dbReference type="GO" id="GO:0052856">
    <property type="term" value="F:NAD(P)HX epimerase activity"/>
    <property type="evidence" value="ECO:0007669"/>
    <property type="project" value="UniProtKB-UniRule"/>
</dbReference>
<dbReference type="EMBL" id="WHJC01000042">
    <property type="protein sequence ID" value="MPQ43137.1"/>
    <property type="molecule type" value="Genomic_DNA"/>
</dbReference>
<dbReference type="SUPFAM" id="SSF64153">
    <property type="entry name" value="YjeF N-terminal domain-like"/>
    <property type="match status" value="1"/>
</dbReference>
<evidence type="ECO:0000256" key="1">
    <source>
        <dbReference type="ARBA" id="ARBA00000013"/>
    </source>
</evidence>
<evidence type="ECO:0000256" key="13">
    <source>
        <dbReference type="ARBA" id="ARBA00023268"/>
    </source>
</evidence>
<dbReference type="NCBIfam" id="TIGR00197">
    <property type="entry name" value="yjeF_nterm"/>
    <property type="match status" value="1"/>
</dbReference>
<comment type="similarity">
    <text evidence="18">Belongs to the NnrE/AIBP family.</text>
</comment>
<keyword evidence="7 17" id="KW-0067">ATP-binding</keyword>
<dbReference type="CDD" id="cd01171">
    <property type="entry name" value="YXKO-related"/>
    <property type="match status" value="1"/>
</dbReference>
<reference evidence="22 23" key="1">
    <citation type="submission" date="2019-10" db="EMBL/GenBank/DDBJ databases">
        <title>The Genome Sequence of Clostridium tarantellae Isolated from Fish Brain.</title>
        <authorList>
            <person name="Bano L."/>
            <person name="Kiel M."/>
            <person name="Sales G."/>
            <person name="Doxey A.C."/>
            <person name="Mansfield M.J."/>
            <person name="Schiavone M."/>
            <person name="Rossetto O."/>
            <person name="Pirazzini M."/>
            <person name="Dobrindt U."/>
            <person name="Montecucco C."/>
        </authorList>
    </citation>
    <scope>NUCLEOTIDE SEQUENCE [LARGE SCALE GENOMIC DNA]</scope>
    <source>
        <strain evidence="22 23">DSM 3997</strain>
    </source>
</reference>
<comment type="subunit">
    <text evidence="17">Homotetramer.</text>
</comment>
<keyword evidence="9 18" id="KW-0630">Potassium</keyword>
<evidence type="ECO:0000256" key="5">
    <source>
        <dbReference type="ARBA" id="ARBA00022723"/>
    </source>
</evidence>
<keyword evidence="23" id="KW-1185">Reference proteome</keyword>
<feature type="binding site" evidence="18">
    <location>
        <position position="158"/>
    </location>
    <ligand>
        <name>(6S)-NADPHX</name>
        <dbReference type="ChEBI" id="CHEBI:64076"/>
    </ligand>
</feature>
<evidence type="ECO:0000256" key="10">
    <source>
        <dbReference type="ARBA" id="ARBA00023027"/>
    </source>
</evidence>
<proteinExistence type="inferred from homology"/>
<feature type="binding site" evidence="18">
    <location>
        <begin position="129"/>
        <end position="135"/>
    </location>
    <ligand>
        <name>(6S)-NADPHX</name>
        <dbReference type="ChEBI" id="CHEBI:64076"/>
    </ligand>
</feature>
<dbReference type="InterPro" id="IPR029056">
    <property type="entry name" value="Ribokinase-like"/>
</dbReference>
<feature type="binding site" evidence="18">
    <location>
        <position position="161"/>
    </location>
    <ligand>
        <name>K(+)</name>
        <dbReference type="ChEBI" id="CHEBI:29103"/>
    </ligand>
</feature>
<evidence type="ECO:0000256" key="8">
    <source>
        <dbReference type="ARBA" id="ARBA00022857"/>
    </source>
</evidence>
<feature type="binding site" evidence="18">
    <location>
        <position position="54"/>
    </location>
    <ligand>
        <name>K(+)</name>
        <dbReference type="ChEBI" id="CHEBI:29103"/>
    </ligand>
</feature>
<feature type="binding site" evidence="17">
    <location>
        <position position="438"/>
    </location>
    <ligand>
        <name>(6S)-NADPHX</name>
        <dbReference type="ChEBI" id="CHEBI:64076"/>
    </ligand>
</feature>
<dbReference type="InterPro" id="IPR004443">
    <property type="entry name" value="YjeF_N_dom"/>
</dbReference>
<feature type="binding site" evidence="17">
    <location>
        <position position="321"/>
    </location>
    <ligand>
        <name>(6S)-NADPHX</name>
        <dbReference type="ChEBI" id="CHEBI:64076"/>
    </ligand>
</feature>
<dbReference type="GO" id="GO:0046496">
    <property type="term" value="P:nicotinamide nucleotide metabolic process"/>
    <property type="evidence" value="ECO:0007669"/>
    <property type="project" value="UniProtKB-UniRule"/>
</dbReference>
<comment type="cofactor">
    <cofactor evidence="17">
        <name>Mg(2+)</name>
        <dbReference type="ChEBI" id="CHEBI:18420"/>
    </cofactor>
</comment>
<dbReference type="EC" id="4.2.1.136" evidence="19"/>
<evidence type="ECO:0000256" key="17">
    <source>
        <dbReference type="HAMAP-Rule" id="MF_01965"/>
    </source>
</evidence>
<dbReference type="SUPFAM" id="SSF53613">
    <property type="entry name" value="Ribokinase-like"/>
    <property type="match status" value="1"/>
</dbReference>
<evidence type="ECO:0000256" key="18">
    <source>
        <dbReference type="HAMAP-Rule" id="MF_01966"/>
    </source>
</evidence>
<comment type="similarity">
    <text evidence="3 19">In the N-terminal section; belongs to the NnrE/AIBP family.</text>
</comment>
<evidence type="ECO:0000256" key="14">
    <source>
        <dbReference type="ARBA" id="ARBA00025153"/>
    </source>
</evidence>
<dbReference type="InterPro" id="IPR036652">
    <property type="entry name" value="YjeF_N_dom_sf"/>
</dbReference>
<dbReference type="Gene3D" id="3.40.50.10260">
    <property type="entry name" value="YjeF N-terminal domain"/>
    <property type="match status" value="1"/>
</dbReference>
<dbReference type="Gene3D" id="3.40.1190.20">
    <property type="match status" value="1"/>
</dbReference>
<dbReference type="GO" id="GO:0110051">
    <property type="term" value="P:metabolite repair"/>
    <property type="evidence" value="ECO:0007669"/>
    <property type="project" value="TreeGrafter"/>
</dbReference>
<dbReference type="Pfam" id="PF01256">
    <property type="entry name" value="Carb_kinase"/>
    <property type="match status" value="1"/>
</dbReference>
<feature type="binding site" evidence="17">
    <location>
        <begin position="409"/>
        <end position="413"/>
    </location>
    <ligand>
        <name>AMP</name>
        <dbReference type="ChEBI" id="CHEBI:456215"/>
    </ligand>
</feature>
<keyword evidence="12 17" id="KW-0456">Lyase</keyword>
<evidence type="ECO:0000256" key="4">
    <source>
        <dbReference type="ARBA" id="ARBA00009524"/>
    </source>
</evidence>
<feature type="domain" description="YjeF N-terminal" evidence="21">
    <location>
        <begin position="9"/>
        <end position="215"/>
    </location>
</feature>
<keyword evidence="13" id="KW-0511">Multifunctional enzyme</keyword>
<dbReference type="HAMAP" id="MF_01966">
    <property type="entry name" value="NADHX_epimerase"/>
    <property type="match status" value="1"/>
</dbReference>
<keyword evidence="6 17" id="KW-0547">Nucleotide-binding</keyword>
<evidence type="ECO:0000256" key="15">
    <source>
        <dbReference type="ARBA" id="ARBA00048238"/>
    </source>
</evidence>
<evidence type="ECO:0000256" key="3">
    <source>
        <dbReference type="ARBA" id="ARBA00006001"/>
    </source>
</evidence>
<feature type="binding site" evidence="17">
    <location>
        <position position="437"/>
    </location>
    <ligand>
        <name>AMP</name>
        <dbReference type="ChEBI" id="CHEBI:456215"/>
    </ligand>
</feature>
<comment type="catalytic activity">
    <reaction evidence="1 18 19">
        <text>(6R)-NADHX = (6S)-NADHX</text>
        <dbReference type="Rhea" id="RHEA:32215"/>
        <dbReference type="ChEBI" id="CHEBI:64074"/>
        <dbReference type="ChEBI" id="CHEBI:64075"/>
        <dbReference type="EC" id="5.1.99.6"/>
    </reaction>
</comment>
<comment type="cofactor">
    <cofactor evidence="18 19">
        <name>K(+)</name>
        <dbReference type="ChEBI" id="CHEBI:29103"/>
    </cofactor>
    <text evidence="18 19">Binds 1 potassium ion per subunit.</text>
</comment>
<dbReference type="GO" id="GO:0005524">
    <property type="term" value="F:ATP binding"/>
    <property type="evidence" value="ECO:0007669"/>
    <property type="project" value="UniProtKB-UniRule"/>
</dbReference>
<dbReference type="RefSeq" id="WP_152888383.1">
    <property type="nucleotide sequence ID" value="NZ_WHJC01000042.1"/>
</dbReference>
<feature type="domain" description="YjeF C-terminal" evidence="20">
    <location>
        <begin position="225"/>
        <end position="495"/>
    </location>
</feature>
<evidence type="ECO:0000313" key="22">
    <source>
        <dbReference type="EMBL" id="MPQ43137.1"/>
    </source>
</evidence>
<dbReference type="GO" id="GO:0052855">
    <property type="term" value="F:ADP-dependent NAD(P)H-hydrate dehydratase activity"/>
    <property type="evidence" value="ECO:0007669"/>
    <property type="project" value="UniProtKB-UniRule"/>
</dbReference>
<feature type="binding site" evidence="18">
    <location>
        <position position="140"/>
    </location>
    <ligand>
        <name>(6S)-NADPHX</name>
        <dbReference type="ChEBI" id="CHEBI:64076"/>
    </ligand>
</feature>
<evidence type="ECO:0000256" key="11">
    <source>
        <dbReference type="ARBA" id="ARBA00023235"/>
    </source>
</evidence>
<name>A0A6I1MLZ7_9CLOT</name>
<evidence type="ECO:0000256" key="19">
    <source>
        <dbReference type="PIRNR" id="PIRNR017184"/>
    </source>
</evidence>
<comment type="catalytic activity">
    <reaction evidence="16 17 19">
        <text>(6S)-NADPHX + ADP = AMP + phosphate + NADPH + H(+)</text>
        <dbReference type="Rhea" id="RHEA:32235"/>
        <dbReference type="ChEBI" id="CHEBI:15378"/>
        <dbReference type="ChEBI" id="CHEBI:43474"/>
        <dbReference type="ChEBI" id="CHEBI:57783"/>
        <dbReference type="ChEBI" id="CHEBI:64076"/>
        <dbReference type="ChEBI" id="CHEBI:456215"/>
        <dbReference type="ChEBI" id="CHEBI:456216"/>
        <dbReference type="EC" id="4.2.1.136"/>
    </reaction>
</comment>
<dbReference type="Pfam" id="PF03853">
    <property type="entry name" value="YjeF_N"/>
    <property type="match status" value="1"/>
</dbReference>
<evidence type="ECO:0000256" key="9">
    <source>
        <dbReference type="ARBA" id="ARBA00022958"/>
    </source>
</evidence>
<dbReference type="PIRSF" id="PIRSF017184">
    <property type="entry name" value="Nnr"/>
    <property type="match status" value="1"/>
</dbReference>
<dbReference type="GO" id="GO:0046872">
    <property type="term" value="F:metal ion binding"/>
    <property type="evidence" value="ECO:0007669"/>
    <property type="project" value="UniProtKB-UniRule"/>
</dbReference>
<dbReference type="PROSITE" id="PS51383">
    <property type="entry name" value="YJEF_C_3"/>
    <property type="match status" value="1"/>
</dbReference>
<keyword evidence="8 17" id="KW-0521">NADP</keyword>
<comment type="similarity">
    <text evidence="4 19">In the C-terminal section; belongs to the NnrD/CARKD family.</text>
</comment>
<evidence type="ECO:0000256" key="12">
    <source>
        <dbReference type="ARBA" id="ARBA00023239"/>
    </source>
</evidence>
<gene>
    <name evidence="18" type="primary">nnrE</name>
    <name evidence="17" type="synonym">nnrD</name>
    <name evidence="22" type="ORF">GBZ86_05095</name>
</gene>
<evidence type="ECO:0000259" key="20">
    <source>
        <dbReference type="PROSITE" id="PS51383"/>
    </source>
</evidence>
<comment type="function">
    <text evidence="17">Catalyzes the dehydration of the S-form of NAD(P)HX at the expense of ADP, which is converted to AMP. Together with NAD(P)HX epimerase, which catalyzes the epimerization of the S- and R-forms, the enzyme allows the repair of both epimers of NAD(P)HX, a damaged form of NAD(P)H that is a result of enzymatic or heat-dependent hydration.</text>
</comment>
<feature type="binding site" evidence="17">
    <location>
        <position position="260"/>
    </location>
    <ligand>
        <name>(6S)-NADPHX</name>
        <dbReference type="ChEBI" id="CHEBI:64076"/>
    </ligand>
</feature>
<protein>
    <recommendedName>
        <fullName evidence="19">Bifunctional NAD(P)H-hydrate repair enzyme</fullName>
    </recommendedName>
    <alternativeName>
        <fullName evidence="19">Nicotinamide nucleotide repair protein</fullName>
    </alternativeName>
    <domain>
        <recommendedName>
            <fullName evidence="19">ADP-dependent (S)-NAD(P)H-hydrate dehydratase</fullName>
            <ecNumber evidence="19">4.2.1.136</ecNumber>
        </recommendedName>
        <alternativeName>
            <fullName evidence="19">ADP-dependent NAD(P)HX dehydratase</fullName>
        </alternativeName>
    </domain>
    <domain>
        <recommendedName>
            <fullName evidence="19">NAD(P)H-hydrate epimerase</fullName>
            <ecNumber evidence="19">5.1.99.6</ecNumber>
        </recommendedName>
    </domain>
</protein>
<keyword evidence="10 17" id="KW-0520">NAD</keyword>
<evidence type="ECO:0000313" key="23">
    <source>
        <dbReference type="Proteomes" id="UP000430345"/>
    </source>
</evidence>
<organism evidence="22 23">
    <name type="scientific">Clostridium tarantellae</name>
    <dbReference type="NCBI Taxonomy" id="39493"/>
    <lineage>
        <taxon>Bacteria</taxon>
        <taxon>Bacillati</taxon>
        <taxon>Bacillota</taxon>
        <taxon>Clostridia</taxon>
        <taxon>Eubacteriales</taxon>
        <taxon>Clostridiaceae</taxon>
        <taxon>Clostridium</taxon>
    </lineage>
</organism>
<comment type="function">
    <text evidence="18">Catalyzes the epimerization of the S- and R-forms of NAD(P)HX, a damaged form of NAD(P)H that is a result of enzymatic or heat-dependent hydration. This is a prerequisite for the S-specific NAD(P)H-hydrate dehydratase to allow the repair of both epimers of NAD(P)HX.</text>
</comment>
<dbReference type="PANTHER" id="PTHR12592:SF0">
    <property type="entry name" value="ATP-DEPENDENT (S)-NAD(P)H-HYDRATE DEHYDRATASE"/>
    <property type="match status" value="1"/>
</dbReference>
<accession>A0A6I1MLZ7</accession>
<keyword evidence="11 18" id="KW-0413">Isomerase</keyword>
<dbReference type="NCBIfam" id="TIGR00196">
    <property type="entry name" value="yjeF_cterm"/>
    <property type="match status" value="1"/>
</dbReference>